<keyword evidence="8" id="KW-1015">Disulfide bond</keyword>
<evidence type="ECO:0000256" key="1">
    <source>
        <dbReference type="ARBA" id="ARBA00004141"/>
    </source>
</evidence>
<evidence type="ECO:0000256" key="4">
    <source>
        <dbReference type="ARBA" id="ARBA00022719"/>
    </source>
</evidence>
<evidence type="ECO:0000256" key="11">
    <source>
        <dbReference type="SAM" id="Phobius"/>
    </source>
</evidence>
<reference evidence="14" key="1">
    <citation type="journal article" date="2011" name="Genome Res.">
        <title>Phylogeny-wide analysis of social amoeba genomes highlights ancient origins for complex intercellular communication.</title>
        <authorList>
            <person name="Heidel A.J."/>
            <person name="Lawal H.M."/>
            <person name="Felder M."/>
            <person name="Schilde C."/>
            <person name="Helps N.R."/>
            <person name="Tunggal B."/>
            <person name="Rivero F."/>
            <person name="John U."/>
            <person name="Schleicher M."/>
            <person name="Eichinger L."/>
            <person name="Platzer M."/>
            <person name="Noegel A.A."/>
            <person name="Schaap P."/>
            <person name="Gloeckner G."/>
        </authorList>
    </citation>
    <scope>NUCLEOTIDE SEQUENCE [LARGE SCALE GENOMIC DNA]</scope>
    <source>
        <strain evidence="14">SH3</strain>
    </source>
</reference>
<evidence type="ECO:0000313" key="13">
    <source>
        <dbReference type="EMBL" id="EGG18535.1"/>
    </source>
</evidence>
<accession>F4Q134</accession>
<dbReference type="CDD" id="cd12918">
    <property type="entry name" value="VKOR_arc"/>
    <property type="match status" value="1"/>
</dbReference>
<evidence type="ECO:0000259" key="12">
    <source>
        <dbReference type="SMART" id="SM00756"/>
    </source>
</evidence>
<dbReference type="RefSeq" id="XP_004366439.1">
    <property type="nucleotide sequence ID" value="XM_004366382.1"/>
</dbReference>
<feature type="region of interest" description="Disordered" evidence="10">
    <location>
        <begin position="345"/>
        <end position="379"/>
    </location>
</feature>
<name>F4Q134_CACFS</name>
<keyword evidence="9" id="KW-0676">Redox-active center</keyword>
<feature type="compositionally biased region" description="Low complexity" evidence="10">
    <location>
        <begin position="357"/>
        <end position="379"/>
    </location>
</feature>
<dbReference type="OMA" id="WRIYLED"/>
<feature type="transmembrane region" description="Helical" evidence="11">
    <location>
        <begin position="225"/>
        <end position="244"/>
    </location>
</feature>
<evidence type="ECO:0000256" key="8">
    <source>
        <dbReference type="ARBA" id="ARBA00023157"/>
    </source>
</evidence>
<dbReference type="PANTHER" id="PTHR34573">
    <property type="entry name" value="VKC DOMAIN-CONTAINING PROTEIN"/>
    <property type="match status" value="1"/>
</dbReference>
<dbReference type="Pfam" id="PF07884">
    <property type="entry name" value="VKOR"/>
    <property type="match status" value="1"/>
</dbReference>
<dbReference type="AlphaFoldDB" id="F4Q134"/>
<evidence type="ECO:0000256" key="6">
    <source>
        <dbReference type="ARBA" id="ARBA00023002"/>
    </source>
</evidence>
<dbReference type="Proteomes" id="UP000007797">
    <property type="component" value="Unassembled WGS sequence"/>
</dbReference>
<keyword evidence="6" id="KW-0560">Oxidoreductase</keyword>
<dbReference type="GO" id="GO:0016491">
    <property type="term" value="F:oxidoreductase activity"/>
    <property type="evidence" value="ECO:0007669"/>
    <property type="project" value="UniProtKB-KW"/>
</dbReference>
<dbReference type="Gene3D" id="3.40.30.10">
    <property type="entry name" value="Glutaredoxin"/>
    <property type="match status" value="1"/>
</dbReference>
<feature type="transmembrane region" description="Helical" evidence="11">
    <location>
        <begin position="157"/>
        <end position="176"/>
    </location>
</feature>
<dbReference type="SUPFAM" id="SSF52833">
    <property type="entry name" value="Thioredoxin-like"/>
    <property type="match status" value="1"/>
</dbReference>
<keyword evidence="5 11" id="KW-1133">Transmembrane helix</keyword>
<dbReference type="InterPro" id="IPR012932">
    <property type="entry name" value="VKOR"/>
</dbReference>
<evidence type="ECO:0000256" key="3">
    <source>
        <dbReference type="ARBA" id="ARBA00022692"/>
    </source>
</evidence>
<evidence type="ECO:0000256" key="5">
    <source>
        <dbReference type="ARBA" id="ARBA00022989"/>
    </source>
</evidence>
<comment type="similarity">
    <text evidence="2">Belongs to the VKOR family.</text>
</comment>
<comment type="subcellular location">
    <subcellularLocation>
        <location evidence="1">Membrane</location>
        <topology evidence="1">Multi-pass membrane protein</topology>
    </subcellularLocation>
</comment>
<keyword evidence="3 11" id="KW-0812">Transmembrane</keyword>
<evidence type="ECO:0000256" key="9">
    <source>
        <dbReference type="ARBA" id="ARBA00023284"/>
    </source>
</evidence>
<organism evidence="13 14">
    <name type="scientific">Cavenderia fasciculata</name>
    <name type="common">Slime mold</name>
    <name type="synonym">Dictyostelium fasciculatum</name>
    <dbReference type="NCBI Taxonomy" id="261658"/>
    <lineage>
        <taxon>Eukaryota</taxon>
        <taxon>Amoebozoa</taxon>
        <taxon>Evosea</taxon>
        <taxon>Eumycetozoa</taxon>
        <taxon>Dictyostelia</taxon>
        <taxon>Acytosteliales</taxon>
        <taxon>Cavenderiaceae</taxon>
        <taxon>Cavenderia</taxon>
    </lineage>
</organism>
<evidence type="ECO:0000256" key="2">
    <source>
        <dbReference type="ARBA" id="ARBA00006214"/>
    </source>
</evidence>
<dbReference type="KEGG" id="dfa:DFA_04029"/>
<feature type="domain" description="Vitamin K epoxide reductase" evidence="12">
    <location>
        <begin position="72"/>
        <end position="207"/>
    </location>
</feature>
<gene>
    <name evidence="13" type="ORF">DFA_04029</name>
</gene>
<dbReference type="GO" id="GO:0048038">
    <property type="term" value="F:quinone binding"/>
    <property type="evidence" value="ECO:0007669"/>
    <property type="project" value="UniProtKB-KW"/>
</dbReference>
<dbReference type="Gene3D" id="1.20.1440.130">
    <property type="entry name" value="VKOR domain"/>
    <property type="match status" value="1"/>
</dbReference>
<dbReference type="InterPro" id="IPR036249">
    <property type="entry name" value="Thioredoxin-like_sf"/>
</dbReference>
<sequence length="379" mass="42696">MKSEMYTTDDVDDTSRRDRDGGYSYLPLNNNNINSNSTGINNINGHHHLNNSNGSISSSIPNIHFYSHRKGGGLFNNSIHMMGVLGLVSLAFSFYLAFGNIESGTCDISAKVSCSTVLKSSFAEILGVPVAIFGLTWNAVLLFTVWRVTIDDKVPHYISFIYIWCSIGIGFVIYFVAAEFIIGALCPFCTVVHVINVIMMYISFQLYNDLRNPPILSQTASLLRPMLISIVLVHLVIVGLFWAATPEKPSEPIMNTFARCLGERHMVFYGSDGCHACKKQKELFVYTGQDEANSPWKHIRFVECFKNNECQHHNIAGYPTWIRFADANQEKEIDRHKGVMKPEELSKMSGCPYNPDQQQQQQNNNSNNNINNNNNNKEK</sequence>
<feature type="transmembrane region" description="Helical" evidence="11">
    <location>
        <begin position="182"/>
        <end position="204"/>
    </location>
</feature>
<evidence type="ECO:0000256" key="10">
    <source>
        <dbReference type="SAM" id="MobiDB-lite"/>
    </source>
</evidence>
<dbReference type="GeneID" id="14870283"/>
<proteinExistence type="inferred from homology"/>
<feature type="transmembrane region" description="Helical" evidence="11">
    <location>
        <begin position="79"/>
        <end position="98"/>
    </location>
</feature>
<keyword evidence="4" id="KW-0874">Quinone</keyword>
<feature type="region of interest" description="Disordered" evidence="10">
    <location>
        <begin position="1"/>
        <end position="22"/>
    </location>
</feature>
<dbReference type="OrthoDB" id="17010at2759"/>
<feature type="transmembrane region" description="Helical" evidence="11">
    <location>
        <begin position="125"/>
        <end position="145"/>
    </location>
</feature>
<keyword evidence="7 11" id="KW-0472">Membrane</keyword>
<evidence type="ECO:0000256" key="7">
    <source>
        <dbReference type="ARBA" id="ARBA00023136"/>
    </source>
</evidence>
<dbReference type="EMBL" id="GL883018">
    <property type="protein sequence ID" value="EGG18535.1"/>
    <property type="molecule type" value="Genomic_DNA"/>
</dbReference>
<keyword evidence="14" id="KW-1185">Reference proteome</keyword>
<dbReference type="SMART" id="SM00756">
    <property type="entry name" value="VKc"/>
    <property type="match status" value="1"/>
</dbReference>
<dbReference type="InterPro" id="IPR038354">
    <property type="entry name" value="VKOR_sf"/>
</dbReference>
<dbReference type="PANTHER" id="PTHR34573:SF1">
    <property type="entry name" value="VITAMIN K EPOXIDE REDUCTASE DOMAIN-CONTAINING PROTEIN"/>
    <property type="match status" value="1"/>
</dbReference>
<dbReference type="GO" id="GO:0016020">
    <property type="term" value="C:membrane"/>
    <property type="evidence" value="ECO:0007669"/>
    <property type="project" value="UniProtKB-SubCell"/>
</dbReference>
<protein>
    <recommendedName>
        <fullName evidence="12">Vitamin K epoxide reductase domain-containing protein</fullName>
    </recommendedName>
</protein>
<evidence type="ECO:0000313" key="14">
    <source>
        <dbReference type="Proteomes" id="UP000007797"/>
    </source>
</evidence>